<organism evidence="2 3">
    <name type="scientific">Mycoplasmopsis pullorum</name>
    <dbReference type="NCBI Taxonomy" id="48003"/>
    <lineage>
        <taxon>Bacteria</taxon>
        <taxon>Bacillati</taxon>
        <taxon>Mycoplasmatota</taxon>
        <taxon>Mycoplasmoidales</taxon>
        <taxon>Metamycoplasmataceae</taxon>
        <taxon>Mycoplasmopsis</taxon>
    </lineage>
</organism>
<evidence type="ECO:0000259" key="1">
    <source>
        <dbReference type="SMART" id="SM00460"/>
    </source>
</evidence>
<evidence type="ECO:0000313" key="2">
    <source>
        <dbReference type="EMBL" id="APJ38703.1"/>
    </source>
</evidence>
<proteinExistence type="predicted"/>
<dbReference type="KEGG" id="mpul:BLA55_03520"/>
<dbReference type="STRING" id="48003.BLA55_03520"/>
<dbReference type="RefSeq" id="WP_073372706.1">
    <property type="nucleotide sequence ID" value="NZ_CP017813.1"/>
</dbReference>
<feature type="domain" description="Transglutaminase-like" evidence="1">
    <location>
        <begin position="185"/>
        <end position="248"/>
    </location>
</feature>
<dbReference type="OrthoDB" id="401436at2"/>
<dbReference type="Pfam" id="PF01841">
    <property type="entry name" value="Transglut_core"/>
    <property type="match status" value="1"/>
</dbReference>
<dbReference type="AlphaFoldDB" id="A0A1L4FSW8"/>
<accession>A0A1L4FSW8</accession>
<gene>
    <name evidence="2" type="ORF">BLA55_03520</name>
</gene>
<dbReference type="SUPFAM" id="SSF54001">
    <property type="entry name" value="Cysteine proteinases"/>
    <property type="match status" value="1"/>
</dbReference>
<dbReference type="EMBL" id="CP017813">
    <property type="protein sequence ID" value="APJ38703.1"/>
    <property type="molecule type" value="Genomic_DNA"/>
</dbReference>
<dbReference type="Gene3D" id="3.10.620.30">
    <property type="match status" value="1"/>
</dbReference>
<protein>
    <recommendedName>
        <fullName evidence="1">Transglutaminase-like domain-containing protein</fullName>
    </recommendedName>
</protein>
<dbReference type="SMART" id="SM00460">
    <property type="entry name" value="TGc"/>
    <property type="match status" value="1"/>
</dbReference>
<dbReference type="Proteomes" id="UP000184322">
    <property type="component" value="Chromosome"/>
</dbReference>
<dbReference type="InterPro" id="IPR002931">
    <property type="entry name" value="Transglutaminase-like"/>
</dbReference>
<name>A0A1L4FSW8_9BACT</name>
<evidence type="ECO:0000313" key="3">
    <source>
        <dbReference type="Proteomes" id="UP000184322"/>
    </source>
</evidence>
<dbReference type="InterPro" id="IPR038765">
    <property type="entry name" value="Papain-like_cys_pep_sf"/>
</dbReference>
<reference evidence="3" key="1">
    <citation type="submission" date="2016-10" db="EMBL/GenBank/DDBJ databases">
        <authorList>
            <person name="Beylefeld A."/>
            <person name="Abolnik C."/>
        </authorList>
    </citation>
    <scope>NUCLEOTIDE SEQUENCE [LARGE SCALE GENOMIC DNA]</scope>
    <source>
        <strain evidence="3">B359_6</strain>
    </source>
</reference>
<keyword evidence="3" id="KW-1185">Reference proteome</keyword>
<sequence length="352" mass="42084">MKQLIYRKKWQINDTINYFENLITNLSFNNIDKNKFYDYNPKTKDAILISSRMGSSFWPELFYEKPNIFVGLSHKGRLSIIKVDENVNNKTKNDIKISEIIPISYNKNKNLYYLDYAKKYKEWRQKWEETLPKIINPNWSDEQKIKAVSFFIITNVAYNSTNQSFEYAEEFTYDGYGFMTPFALFDRDKELQCNGYTQNFAMAMSLLGIPVRQIGGDIYEKSSLASSGQHAWNEVFVDGRWKVVDLTWADKLETPLIYESEKTKYREIDLDYVMAERNDPIWNTRRLFFDSYISTIFKYKNPKEYEYVDLPEYFTNTPEEQPTWEEWVNSDRNLDIIIDRRLIKLKDTNKLI</sequence>